<dbReference type="InterPro" id="IPR019405">
    <property type="entry name" value="Lactonase_7-beta_prop"/>
</dbReference>
<evidence type="ECO:0000313" key="1">
    <source>
        <dbReference type="EMBL" id="MFC0081602.1"/>
    </source>
</evidence>
<dbReference type="InterPro" id="IPR015943">
    <property type="entry name" value="WD40/YVTN_repeat-like_dom_sf"/>
</dbReference>
<dbReference type="EMBL" id="JBHLYQ010000039">
    <property type="protein sequence ID" value="MFC0081602.1"/>
    <property type="molecule type" value="Genomic_DNA"/>
</dbReference>
<comment type="caution">
    <text evidence="1">The sequence shown here is derived from an EMBL/GenBank/DDBJ whole genome shotgun (WGS) entry which is preliminary data.</text>
</comment>
<protein>
    <submittedName>
        <fullName evidence="1">YncE family protein</fullName>
    </submittedName>
</protein>
<dbReference type="InterPro" id="IPR051200">
    <property type="entry name" value="Host-pathogen_enzymatic-act"/>
</dbReference>
<dbReference type="PANTHER" id="PTHR47197:SF3">
    <property type="entry name" value="DIHYDRO-HEME D1 DEHYDROGENASE"/>
    <property type="match status" value="1"/>
</dbReference>
<dbReference type="PANTHER" id="PTHR47197">
    <property type="entry name" value="PROTEIN NIRF"/>
    <property type="match status" value="1"/>
</dbReference>
<dbReference type="SUPFAM" id="SSF50974">
    <property type="entry name" value="Nitrous oxide reductase, N-terminal domain"/>
    <property type="match status" value="1"/>
</dbReference>
<feature type="non-terminal residue" evidence="1">
    <location>
        <position position="1"/>
    </location>
</feature>
<dbReference type="RefSeq" id="WP_377788896.1">
    <property type="nucleotide sequence ID" value="NZ_JBHLYQ010000039.1"/>
</dbReference>
<dbReference type="Gene3D" id="2.130.10.10">
    <property type="entry name" value="YVTN repeat-like/Quinoprotein amine dehydrogenase"/>
    <property type="match status" value="1"/>
</dbReference>
<keyword evidence="2" id="KW-1185">Reference proteome</keyword>
<dbReference type="Proteomes" id="UP001589788">
    <property type="component" value="Unassembled WGS sequence"/>
</dbReference>
<dbReference type="NCBIfam" id="TIGR02276">
    <property type="entry name" value="beta_rpt_yvtn"/>
    <property type="match status" value="1"/>
</dbReference>
<organism evidence="1 2">
    <name type="scientific">Aciditerrimonas ferrireducens</name>
    <dbReference type="NCBI Taxonomy" id="667306"/>
    <lineage>
        <taxon>Bacteria</taxon>
        <taxon>Bacillati</taxon>
        <taxon>Actinomycetota</taxon>
        <taxon>Acidimicrobiia</taxon>
        <taxon>Acidimicrobiales</taxon>
        <taxon>Acidimicrobiaceae</taxon>
        <taxon>Aciditerrimonas</taxon>
    </lineage>
</organism>
<sequence>DQSGCSPVATVSVGTAPSALAYDSQTQTLYVANEGSDTVSVLDAATCDASDQSGCGQTPASLAVGAEPRALALDTSSGTLYVADKAGDEVSVVATSGCPAGSTSCPSVVGAIPLGTEPDALAVTATGQLAVTEASADQVALLETANCHSGVTNGCGAVEATASLDAAPSVVVAAGQGAGSVLDVTEEATDEVAVVAAVPSSAAGLLAGGPGRWGVQLRGRPVLRLGAGSAGWGAAEHPGGRYGSDARRWWLLGGDLSG</sequence>
<reference evidence="1 2" key="1">
    <citation type="submission" date="2024-09" db="EMBL/GenBank/DDBJ databases">
        <authorList>
            <person name="Sun Q."/>
            <person name="Mori K."/>
        </authorList>
    </citation>
    <scope>NUCLEOTIDE SEQUENCE [LARGE SCALE GENOMIC DNA]</scope>
    <source>
        <strain evidence="1 2">JCM 15389</strain>
    </source>
</reference>
<dbReference type="InterPro" id="IPR011964">
    <property type="entry name" value="YVTN_b-propeller_repeat"/>
</dbReference>
<accession>A0ABV6C3P2</accession>
<dbReference type="InterPro" id="IPR011045">
    <property type="entry name" value="N2O_reductase_N"/>
</dbReference>
<evidence type="ECO:0000313" key="2">
    <source>
        <dbReference type="Proteomes" id="UP001589788"/>
    </source>
</evidence>
<gene>
    <name evidence="1" type="ORF">ACFFRE_05500</name>
</gene>
<name>A0ABV6C3P2_9ACTN</name>
<dbReference type="Pfam" id="PF10282">
    <property type="entry name" value="Lactonase"/>
    <property type="match status" value="1"/>
</dbReference>
<proteinExistence type="predicted"/>